<dbReference type="Proteomes" id="UP000775627">
    <property type="component" value="Unassembled WGS sequence"/>
</dbReference>
<evidence type="ECO:0000256" key="2">
    <source>
        <dbReference type="ARBA" id="ARBA00006739"/>
    </source>
</evidence>
<reference evidence="6" key="1">
    <citation type="submission" date="2019-07" db="EMBL/GenBank/DDBJ databases">
        <authorList>
            <person name="Lazarte J.N."/>
            <person name="Poliero A."/>
            <person name="Beron C."/>
        </authorList>
    </citation>
    <scope>NUCLEOTIDE SEQUENCE</scope>
    <source>
        <strain evidence="6">FCC7</strain>
    </source>
</reference>
<dbReference type="PANTHER" id="PTHR43179">
    <property type="entry name" value="RHAMNOSYLTRANSFERASE WBBL"/>
    <property type="match status" value="1"/>
</dbReference>
<name>A0AAW4HY15_BACTU</name>
<dbReference type="RefSeq" id="WP_206905463.1">
    <property type="nucleotide sequence ID" value="NZ_JAWUAH010000022.1"/>
</dbReference>
<dbReference type="Gene3D" id="3.90.550.10">
    <property type="entry name" value="Spore Coat Polysaccharide Biosynthesis Protein SpsA, Chain A"/>
    <property type="match status" value="1"/>
</dbReference>
<dbReference type="Pfam" id="PF00535">
    <property type="entry name" value="Glycos_transf_2"/>
    <property type="match status" value="1"/>
</dbReference>
<keyword evidence="3" id="KW-0328">Glycosyltransferase</keyword>
<comment type="similarity">
    <text evidence="2">Belongs to the glycosyltransferase 2 family.</text>
</comment>
<evidence type="ECO:0000259" key="5">
    <source>
        <dbReference type="Pfam" id="PF00535"/>
    </source>
</evidence>
<gene>
    <name evidence="6" type="ORF">FME64_26025</name>
</gene>
<sequence>MKQNVAVVILNYNDYQTTCGLIEKIKDYNIINNIVIVDNNSTNESYIKLKVYESSKIKVIKSEKNGGYAYGNNVGIKYAIEELDVEFVIISNPDVLFTESVIKKVIEVGMSDSEIGLVAPTMINSNGKNAVPAWKLPTLKDDIVISFELGKRLMGDPLLYKEDLSKDINEVDVLPGSLFGARADVLKKVDYFDEETFLYCEERILAYKLKRVGFKNILLGNETYIHDHSVTISKFVSDLKKQKILLESKNIYHRKYLNISKGKEMLFKTLIPLIKLEKVLILLLRRYIYPIWRIIFNK</sequence>
<dbReference type="SUPFAM" id="SSF53448">
    <property type="entry name" value="Nucleotide-diphospho-sugar transferases"/>
    <property type="match status" value="1"/>
</dbReference>
<organism evidence="6 7">
    <name type="scientific">Bacillus thuringiensis</name>
    <dbReference type="NCBI Taxonomy" id="1428"/>
    <lineage>
        <taxon>Bacteria</taxon>
        <taxon>Bacillati</taxon>
        <taxon>Bacillota</taxon>
        <taxon>Bacilli</taxon>
        <taxon>Bacillales</taxon>
        <taxon>Bacillaceae</taxon>
        <taxon>Bacillus</taxon>
        <taxon>Bacillus cereus group</taxon>
    </lineage>
</organism>
<evidence type="ECO:0000256" key="3">
    <source>
        <dbReference type="ARBA" id="ARBA00022676"/>
    </source>
</evidence>
<keyword evidence="4" id="KW-0808">Transferase</keyword>
<dbReference type="AlphaFoldDB" id="A0AAW4HY15"/>
<evidence type="ECO:0000256" key="4">
    <source>
        <dbReference type="ARBA" id="ARBA00022679"/>
    </source>
</evidence>
<dbReference type="PANTHER" id="PTHR43179:SF12">
    <property type="entry name" value="GALACTOFURANOSYLTRANSFERASE GLFT2"/>
    <property type="match status" value="1"/>
</dbReference>
<protein>
    <submittedName>
        <fullName evidence="6">Glycosyltransferase family 2 protein</fullName>
    </submittedName>
</protein>
<feature type="domain" description="Glycosyltransferase 2-like" evidence="5">
    <location>
        <begin position="7"/>
        <end position="111"/>
    </location>
</feature>
<dbReference type="InterPro" id="IPR029044">
    <property type="entry name" value="Nucleotide-diphossugar_trans"/>
</dbReference>
<reference evidence="6" key="2">
    <citation type="journal article" date="2021" name="J. Invertebr. Pathol.">
        <title>Molecular characterization of a Bacillus thuringiensis strain from Argentina, toxic against Lepidoptera and Coleoptera, based on its whole-genome and Cry protein analysis.</title>
        <authorList>
            <person name="Nicolas Lazarte J."/>
            <person name="Pia Valacco M."/>
            <person name="Moreno S."/>
            <person name="Salerno G.L."/>
            <person name="Beron C.M."/>
        </authorList>
    </citation>
    <scope>NUCLEOTIDE SEQUENCE</scope>
    <source>
        <strain evidence="6">FCC7</strain>
    </source>
</reference>
<accession>A0AAW4HY15</accession>
<evidence type="ECO:0000313" key="6">
    <source>
        <dbReference type="EMBL" id="MBN9900795.1"/>
    </source>
</evidence>
<dbReference type="InterPro" id="IPR001173">
    <property type="entry name" value="Glyco_trans_2-like"/>
</dbReference>
<evidence type="ECO:0000256" key="1">
    <source>
        <dbReference type="ARBA" id="ARBA00004776"/>
    </source>
</evidence>
<comment type="pathway">
    <text evidence="1">Cell wall biogenesis; cell wall polysaccharide biosynthesis.</text>
</comment>
<dbReference type="GO" id="GO:0016757">
    <property type="term" value="F:glycosyltransferase activity"/>
    <property type="evidence" value="ECO:0007669"/>
    <property type="project" value="UniProtKB-KW"/>
</dbReference>
<dbReference type="EMBL" id="VIXF01000002">
    <property type="protein sequence ID" value="MBN9900795.1"/>
    <property type="molecule type" value="Genomic_DNA"/>
</dbReference>
<comment type="caution">
    <text evidence="6">The sequence shown here is derived from an EMBL/GenBank/DDBJ whole genome shotgun (WGS) entry which is preliminary data.</text>
</comment>
<proteinExistence type="inferred from homology"/>
<evidence type="ECO:0000313" key="7">
    <source>
        <dbReference type="Proteomes" id="UP000775627"/>
    </source>
</evidence>